<evidence type="ECO:0000259" key="1">
    <source>
        <dbReference type="Pfam" id="PF05299"/>
    </source>
</evidence>
<keyword evidence="3" id="KW-0378">Hydrolase</keyword>
<accession>A0A3B1A8Z7</accession>
<feature type="domain" description="Peptidase M61 N-terminal" evidence="2">
    <location>
        <begin position="8"/>
        <end position="180"/>
    </location>
</feature>
<dbReference type="GO" id="GO:0006508">
    <property type="term" value="P:proteolysis"/>
    <property type="evidence" value="ECO:0007669"/>
    <property type="project" value="UniProtKB-KW"/>
</dbReference>
<evidence type="ECO:0000313" key="3">
    <source>
        <dbReference type="EMBL" id="VAW96087.1"/>
    </source>
</evidence>
<organism evidence="3">
    <name type="scientific">hydrothermal vent metagenome</name>
    <dbReference type="NCBI Taxonomy" id="652676"/>
    <lineage>
        <taxon>unclassified sequences</taxon>
        <taxon>metagenomes</taxon>
        <taxon>ecological metagenomes</taxon>
    </lineage>
</organism>
<reference evidence="3" key="1">
    <citation type="submission" date="2018-06" db="EMBL/GenBank/DDBJ databases">
        <authorList>
            <person name="Zhirakovskaya E."/>
        </authorList>
    </citation>
    <scope>NUCLEOTIDE SEQUENCE</scope>
</reference>
<sequence length="607" mass="68682">MTKQQAIHYTIKPTHPEAHLFTITCHIEKPDPQGQQFQLPNWIPGSYMIRDFAKNIISFKAVDSANNKLEYRKLNKSCWQVQACDSGITIQYEIYAWDLSVRSAHLDTTHGFFNGTSVFLAVVGQEHSPCSVDIQKPDGNHYNNWRVATSLESLESAQYSFGFYQAENYDELIDHPVEMGTFDVGTFHVNNIQHDIVLTGKHRADIPKLCEDLKVICQTHADFFGELPDIKHYLFLTMVVGKGYGGLEHRSSTSLLCSRNDLPIKDQAQTAEYRNFLGLCSHEYFHTWNVKRIKPEAYLSCNLDKEVYTEQLWAFEGITSYYDELALVRSKIITEEQYLEMLGKTITRVLRGNGRNKQSVAESSFDTWTRFYQQDESALNNIVSYYAKGSLIALGLDFEIRKATNNKKSLDVVMQILWSQHGKKGIGVPEKMIETLASEIAGEDLSRFFETVLYGTQDLALDDYFNSVGIGLHSYIGDSIDNAGGVKNKADTEDDKVTSIGARVVKNPLGAKLSHVFDNGNAQKSGLSAGDIVIAIDNIQVTKSSFEKTAQSYPPDSNILIHAFRRDELMLFSLQTATSPKDTFYLEVMDNPNEVMLNNKRQWLNII</sequence>
<keyword evidence="3" id="KW-0645">Protease</keyword>
<dbReference type="GO" id="GO:0008233">
    <property type="term" value="F:peptidase activity"/>
    <property type="evidence" value="ECO:0007669"/>
    <property type="project" value="UniProtKB-KW"/>
</dbReference>
<feature type="domain" description="Peptidase M61 catalytic" evidence="1">
    <location>
        <begin position="276"/>
        <end position="392"/>
    </location>
</feature>
<dbReference type="InterPro" id="IPR040756">
    <property type="entry name" value="Peptidase_M61_N"/>
</dbReference>
<proteinExistence type="predicted"/>
<dbReference type="InterPro" id="IPR027268">
    <property type="entry name" value="Peptidase_M4/M1_CTD_sf"/>
</dbReference>
<name>A0A3B1A8Z7_9ZZZZ</name>
<dbReference type="InterPro" id="IPR024191">
    <property type="entry name" value="Peptidase_M61"/>
</dbReference>
<dbReference type="Gene3D" id="2.30.42.10">
    <property type="match status" value="1"/>
</dbReference>
<gene>
    <name evidence="3" type="ORF">MNBD_GAMMA23-548</name>
</gene>
<dbReference type="EMBL" id="UOFT01000051">
    <property type="protein sequence ID" value="VAW96087.1"/>
    <property type="molecule type" value="Genomic_DNA"/>
</dbReference>
<dbReference type="Pfam" id="PF17899">
    <property type="entry name" value="Peptidase_M61_N"/>
    <property type="match status" value="1"/>
</dbReference>
<dbReference type="InterPro" id="IPR036034">
    <property type="entry name" value="PDZ_sf"/>
</dbReference>
<protein>
    <submittedName>
        <fullName evidence="3">Protease</fullName>
    </submittedName>
</protein>
<evidence type="ECO:0000259" key="2">
    <source>
        <dbReference type="Pfam" id="PF17899"/>
    </source>
</evidence>
<dbReference type="SUPFAM" id="SSF50156">
    <property type="entry name" value="PDZ domain-like"/>
    <property type="match status" value="1"/>
</dbReference>
<dbReference type="Pfam" id="PF05299">
    <property type="entry name" value="Peptidase_M61"/>
    <property type="match status" value="1"/>
</dbReference>
<dbReference type="AlphaFoldDB" id="A0A3B1A8Z7"/>
<dbReference type="Gene3D" id="2.60.40.3650">
    <property type="match status" value="1"/>
</dbReference>
<dbReference type="InterPro" id="IPR007963">
    <property type="entry name" value="Peptidase_M61_catalytic"/>
</dbReference>
<dbReference type="SUPFAM" id="SSF55486">
    <property type="entry name" value="Metalloproteases ('zincins'), catalytic domain"/>
    <property type="match status" value="1"/>
</dbReference>
<dbReference type="PIRSF" id="PIRSF016493">
    <property type="entry name" value="Glycyl_aminpptds"/>
    <property type="match status" value="1"/>
</dbReference>
<dbReference type="Gene3D" id="1.10.390.10">
    <property type="entry name" value="Neutral Protease Domain 2"/>
    <property type="match status" value="1"/>
</dbReference>